<dbReference type="PROSITE" id="PS50234">
    <property type="entry name" value="VWFA"/>
    <property type="match status" value="1"/>
</dbReference>
<feature type="chain" id="PRO_5015711404" evidence="2">
    <location>
        <begin position="19"/>
        <end position="674"/>
    </location>
</feature>
<dbReference type="Proteomes" id="UP000245992">
    <property type="component" value="Unassembled WGS sequence"/>
</dbReference>
<dbReference type="InterPro" id="IPR003410">
    <property type="entry name" value="HYR_dom"/>
</dbReference>
<accession>A0A2T7T8W6</accession>
<sequence>MLPFALLLLVMSGLPSSAAEPRAAVPVPEPPVTPAVVTERLDPGASLSVDKLVRTPAIPPKPDIVLLVDGTLSMEPSIEQIQRNLPVITERVTEEQPDSRFAVATYGDQQVDGDRTYTVLQPFTDDLVKVQEGVDALTVERGQGSRGPSEDWINALWQIANGSGGQTEFRADASPVVVLVGDASSHDPSRGHSLTDTIYALQDRGVRVLGVDVATAVGDGLNGTGDAGVPGQIEDPLHPPGQADKVIEATRGSLISGVNADAVVKSIADGLGNLPTQVGHRLESCDPALTVALDPPTRTVTSGDPAAFDETITVAEDAPQGRRLTCTVQFLLGTSPPGTDTVGPNAAADPELTQTINIDVNDVDAPVVVVDDRTVVTRDPDGARVELTVTAVDANDGRLPVRCTPASGSVFPVGRTLVTCSATDSNGNTGTDTATVEVLELPPVPPVPPVPPAPPVPPTADVAVDVQIAPSRTYTGRAARARFVLTNAGPDAASGVIVTSAWPRTPDAGRRTLAGLSRCTPTAPCTIPAGGRVEVTQTATYRMAISGAVHATAVATLPDRRPANNTDRGTLRVLQPKLAVTPQVATPGQVVLARGTDFPPGSTVRLSWSAGITANGSPVTVGRDGTFETQVPVLRRDRLGPRDLRADVTGLDRLTKPVLVVQRKLQPPDFAGRG</sequence>
<feature type="domain" description="VWFA" evidence="3">
    <location>
        <begin position="63"/>
        <end position="213"/>
    </location>
</feature>
<dbReference type="STRING" id="1440053.GCA_000718095_04071"/>
<dbReference type="InterPro" id="IPR002035">
    <property type="entry name" value="VWF_A"/>
</dbReference>
<evidence type="ECO:0000259" key="4">
    <source>
        <dbReference type="PROSITE" id="PS50825"/>
    </source>
</evidence>
<proteinExistence type="predicted"/>
<dbReference type="SMART" id="SM00327">
    <property type="entry name" value="VWA"/>
    <property type="match status" value="1"/>
</dbReference>
<evidence type="ECO:0000256" key="1">
    <source>
        <dbReference type="ARBA" id="ARBA00022737"/>
    </source>
</evidence>
<dbReference type="Pfam" id="PF00092">
    <property type="entry name" value="VWA"/>
    <property type="match status" value="1"/>
</dbReference>
<dbReference type="PROSITE" id="PS50825">
    <property type="entry name" value="HYR"/>
    <property type="match status" value="1"/>
</dbReference>
<reference evidence="5 6" key="1">
    <citation type="submission" date="2013-12" db="EMBL/GenBank/DDBJ databases">
        <title>Annotated genome of Streptomyces scopuliridis.</title>
        <authorList>
            <person name="Olson J.B."/>
        </authorList>
    </citation>
    <scope>NUCLEOTIDE SEQUENCE [LARGE SCALE GENOMIC DNA]</scope>
    <source>
        <strain evidence="5 6">RB72</strain>
    </source>
</reference>
<evidence type="ECO:0000313" key="5">
    <source>
        <dbReference type="EMBL" id="PVE11558.1"/>
    </source>
</evidence>
<dbReference type="InterPro" id="IPR013783">
    <property type="entry name" value="Ig-like_fold"/>
</dbReference>
<dbReference type="Gene3D" id="2.60.40.10">
    <property type="entry name" value="Immunoglobulins"/>
    <property type="match status" value="1"/>
</dbReference>
<dbReference type="Pfam" id="PF01345">
    <property type="entry name" value="DUF11"/>
    <property type="match status" value="1"/>
</dbReference>
<name>A0A2T7T8W6_9ACTN</name>
<comment type="caution">
    <text evidence="5">The sequence shown here is derived from an EMBL/GenBank/DDBJ whole genome shotgun (WGS) entry which is preliminary data.</text>
</comment>
<dbReference type="InterPro" id="IPR036465">
    <property type="entry name" value="vWFA_dom_sf"/>
</dbReference>
<protein>
    <submittedName>
        <fullName evidence="5">Hyalin</fullName>
    </submittedName>
</protein>
<keyword evidence="1" id="KW-0677">Repeat</keyword>
<dbReference type="InterPro" id="IPR001434">
    <property type="entry name" value="OmcB-like_DUF11"/>
</dbReference>
<feature type="domain" description="HYR" evidence="4">
    <location>
        <begin position="339"/>
        <end position="440"/>
    </location>
</feature>
<gene>
    <name evidence="5" type="ORF">Y717_00890</name>
</gene>
<evidence type="ECO:0000313" key="6">
    <source>
        <dbReference type="Proteomes" id="UP000245992"/>
    </source>
</evidence>
<dbReference type="CDD" id="cd00198">
    <property type="entry name" value="vWFA"/>
    <property type="match status" value="1"/>
</dbReference>
<evidence type="ECO:0000256" key="2">
    <source>
        <dbReference type="SAM" id="SignalP"/>
    </source>
</evidence>
<organism evidence="5 6">
    <name type="scientific">Streptomyces scopuliridis RB72</name>
    <dbReference type="NCBI Taxonomy" id="1440053"/>
    <lineage>
        <taxon>Bacteria</taxon>
        <taxon>Bacillati</taxon>
        <taxon>Actinomycetota</taxon>
        <taxon>Actinomycetes</taxon>
        <taxon>Kitasatosporales</taxon>
        <taxon>Streptomycetaceae</taxon>
        <taxon>Streptomyces</taxon>
    </lineage>
</organism>
<evidence type="ECO:0000259" key="3">
    <source>
        <dbReference type="PROSITE" id="PS50234"/>
    </source>
</evidence>
<keyword evidence="2" id="KW-0732">Signal</keyword>
<dbReference type="EMBL" id="AZSP01000136">
    <property type="protein sequence ID" value="PVE11558.1"/>
    <property type="molecule type" value="Genomic_DNA"/>
</dbReference>
<feature type="signal peptide" evidence="2">
    <location>
        <begin position="1"/>
        <end position="18"/>
    </location>
</feature>
<dbReference type="GO" id="GO:0005975">
    <property type="term" value="P:carbohydrate metabolic process"/>
    <property type="evidence" value="ECO:0007669"/>
    <property type="project" value="UniProtKB-ARBA"/>
</dbReference>
<keyword evidence="6" id="KW-1185">Reference proteome</keyword>
<dbReference type="Gene3D" id="3.40.50.410">
    <property type="entry name" value="von Willebrand factor, type A domain"/>
    <property type="match status" value="1"/>
</dbReference>
<dbReference type="AlphaFoldDB" id="A0A2T7T8W6"/>
<dbReference type="RefSeq" id="WP_338119904.1">
    <property type="nucleotide sequence ID" value="NZ_AZSP01000136.1"/>
</dbReference>
<dbReference type="Pfam" id="PF02494">
    <property type="entry name" value="HYR"/>
    <property type="match status" value="1"/>
</dbReference>
<dbReference type="SUPFAM" id="SSF53300">
    <property type="entry name" value="vWA-like"/>
    <property type="match status" value="1"/>
</dbReference>